<keyword evidence="1" id="KW-1133">Transmembrane helix</keyword>
<gene>
    <name evidence="2" type="primary">yjcL</name>
    <name evidence="2" type="ORF">GCM10008106_04260</name>
</gene>
<feature type="transmembrane region" description="Helical" evidence="1">
    <location>
        <begin position="184"/>
        <end position="206"/>
    </location>
</feature>
<feature type="transmembrane region" description="Helical" evidence="1">
    <location>
        <begin position="361"/>
        <end position="382"/>
    </location>
</feature>
<dbReference type="EMBL" id="BMYF01000002">
    <property type="protein sequence ID" value="GHB26703.1"/>
    <property type="molecule type" value="Genomic_DNA"/>
</dbReference>
<keyword evidence="1" id="KW-0812">Transmembrane</keyword>
<protein>
    <submittedName>
        <fullName evidence="2">Putative membrane protein YjcL</fullName>
    </submittedName>
</protein>
<evidence type="ECO:0000256" key="1">
    <source>
        <dbReference type="SAM" id="Phobius"/>
    </source>
</evidence>
<feature type="transmembrane region" description="Helical" evidence="1">
    <location>
        <begin position="246"/>
        <end position="268"/>
    </location>
</feature>
<dbReference type="PANTHER" id="PTHR34289">
    <property type="entry name" value="PROTEIN, PUTATIVE (DUF819)-RELATED"/>
    <property type="match status" value="1"/>
</dbReference>
<accession>A0A8J3CU70</accession>
<name>A0A8J3CU70_9BACT</name>
<evidence type="ECO:0000313" key="3">
    <source>
        <dbReference type="Proteomes" id="UP000642809"/>
    </source>
</evidence>
<keyword evidence="1" id="KW-0472">Membrane</keyword>
<proteinExistence type="predicted"/>
<evidence type="ECO:0000313" key="2">
    <source>
        <dbReference type="EMBL" id="GHB26703.1"/>
    </source>
</evidence>
<comment type="caution">
    <text evidence="2">The sequence shown here is derived from an EMBL/GenBank/DDBJ whole genome shotgun (WGS) entry which is preliminary data.</text>
</comment>
<dbReference type="RefSeq" id="WP_189578802.1">
    <property type="nucleotide sequence ID" value="NZ_BMYF01000002.1"/>
</dbReference>
<keyword evidence="3" id="KW-1185">Reference proteome</keyword>
<feature type="transmembrane region" description="Helical" evidence="1">
    <location>
        <begin position="274"/>
        <end position="293"/>
    </location>
</feature>
<dbReference type="PANTHER" id="PTHR34289:SF8">
    <property type="entry name" value="DUF819 DOMAIN-CONTAINING PROTEIN"/>
    <property type="match status" value="1"/>
</dbReference>
<dbReference type="Proteomes" id="UP000642809">
    <property type="component" value="Unassembled WGS sequence"/>
</dbReference>
<organism evidence="2 3">
    <name type="scientific">Mongoliitalea lutea</name>
    <dbReference type="NCBI Taxonomy" id="849756"/>
    <lineage>
        <taxon>Bacteria</taxon>
        <taxon>Pseudomonadati</taxon>
        <taxon>Bacteroidota</taxon>
        <taxon>Cytophagia</taxon>
        <taxon>Cytophagales</taxon>
        <taxon>Cyclobacteriaceae</taxon>
        <taxon>Mongoliitalea</taxon>
    </lineage>
</organism>
<reference evidence="2" key="1">
    <citation type="journal article" date="2014" name="Int. J. Syst. Evol. Microbiol.">
        <title>Complete genome sequence of Corynebacterium casei LMG S-19264T (=DSM 44701T), isolated from a smear-ripened cheese.</title>
        <authorList>
            <consortium name="US DOE Joint Genome Institute (JGI-PGF)"/>
            <person name="Walter F."/>
            <person name="Albersmeier A."/>
            <person name="Kalinowski J."/>
            <person name="Ruckert C."/>
        </authorList>
    </citation>
    <scope>NUCLEOTIDE SEQUENCE</scope>
    <source>
        <strain evidence="2">KCTC 23224</strain>
    </source>
</reference>
<reference evidence="2" key="2">
    <citation type="submission" date="2020-09" db="EMBL/GenBank/DDBJ databases">
        <authorList>
            <person name="Sun Q."/>
            <person name="Kim S."/>
        </authorList>
    </citation>
    <scope>NUCLEOTIDE SEQUENCE</scope>
    <source>
        <strain evidence="2">KCTC 23224</strain>
    </source>
</reference>
<feature type="transmembrane region" description="Helical" evidence="1">
    <location>
        <begin position="388"/>
        <end position="411"/>
    </location>
</feature>
<dbReference type="AlphaFoldDB" id="A0A8J3CU70"/>
<feature type="transmembrane region" description="Helical" evidence="1">
    <location>
        <begin position="95"/>
        <end position="117"/>
    </location>
</feature>
<dbReference type="InterPro" id="IPR008537">
    <property type="entry name" value="DUF819"/>
</dbReference>
<feature type="transmembrane region" description="Helical" evidence="1">
    <location>
        <begin position="333"/>
        <end position="354"/>
    </location>
</feature>
<feature type="transmembrane region" description="Helical" evidence="1">
    <location>
        <begin position="123"/>
        <end position="145"/>
    </location>
</feature>
<feature type="transmembrane region" description="Helical" evidence="1">
    <location>
        <begin position="28"/>
        <end position="47"/>
    </location>
</feature>
<dbReference type="Pfam" id="PF05684">
    <property type="entry name" value="DUF819"/>
    <property type="match status" value="1"/>
</dbReference>
<feature type="transmembrane region" description="Helical" evidence="1">
    <location>
        <begin position="305"/>
        <end position="327"/>
    </location>
</feature>
<sequence>MIALLLFYLFFPAVILYGCRKFSWLDKIGSVMLAYAAGILIGNLGLFPTLSPEIHKLLTLDAQQVKEEASTYVGSGTWTPKDHAAFSIYQLQDTLMSASILLALPLLLFSTNLKAFLGSARSTILSLGIAVVAVSAMVVSGYFVFKGVYGDQLWKISGMLVGVYTGGTPNLASLKMMLDVAPATYILIHSYDLIISFAYLVFLLSIGKGFFRWVLHSCNIPNEEENITQVEVTQDSRTLLASKESIIAISKSVMVAVGVVGLSALIALQVPASALMVTIILMITSLSLLASLNQKIRNLKFSFETGMYLILIFSLVVASMVDIHSLAGITPGIFAYLAWVVFGSLLIQLVLSKLIKIDADILMITSVAFICSPPFVPVLAGALKNRNIIMPGITIGVIGYALGNYLGFLMAELLRNF</sequence>